<dbReference type="EMBL" id="BJXB01000011">
    <property type="protein sequence ID" value="GEM46980.1"/>
    <property type="molecule type" value="Genomic_DNA"/>
</dbReference>
<name>A0A511N298_DEIC1</name>
<gene>
    <name evidence="1" type="ORF">DC3_26150</name>
</gene>
<keyword evidence="2" id="KW-1185">Reference proteome</keyword>
<evidence type="ECO:0000313" key="2">
    <source>
        <dbReference type="Proteomes" id="UP000321306"/>
    </source>
</evidence>
<evidence type="ECO:0000313" key="1">
    <source>
        <dbReference type="EMBL" id="GEM46980.1"/>
    </source>
</evidence>
<dbReference type="AlphaFoldDB" id="A0A511N298"/>
<reference evidence="1 2" key="1">
    <citation type="submission" date="2019-07" db="EMBL/GenBank/DDBJ databases">
        <title>Whole genome shotgun sequence of Deinococcus cellulosilyticus NBRC 106333.</title>
        <authorList>
            <person name="Hosoyama A."/>
            <person name="Uohara A."/>
            <person name="Ohji S."/>
            <person name="Ichikawa N."/>
        </authorList>
    </citation>
    <scope>NUCLEOTIDE SEQUENCE [LARGE SCALE GENOMIC DNA]</scope>
    <source>
        <strain evidence="1 2">NBRC 106333</strain>
    </source>
</reference>
<dbReference type="Gene3D" id="3.30.1240.10">
    <property type="match status" value="1"/>
</dbReference>
<dbReference type="OrthoDB" id="9806027at2"/>
<comment type="caution">
    <text evidence="1">The sequence shown here is derived from an EMBL/GenBank/DDBJ whole genome shotgun (WGS) entry which is preliminary data.</text>
</comment>
<keyword evidence="1" id="KW-0378">Hydrolase</keyword>
<dbReference type="InterPro" id="IPR036412">
    <property type="entry name" value="HAD-like_sf"/>
</dbReference>
<sequence>MSLFVFDVDGTLIDEATDAHAPELVTHLQALKASGHRIALITGRLGLPRALLNLIEPDARALGNGHRIVLGENQVRTHILTSAEVEAVLALMPDGLEVVGSALTDRPLAFVQDVDAPVWEEWRQAGQLRSLEEMTGHNILQLQFRGKAVPLLKSRIRETLPHLNASGAMEPYLEFLTVTAQQANKGHALKEISALLDIPLEDVVAFGDSENDLEMLRLAGHSVQVGHVSCLKDICKEQVSCPLVGVPQWLGRYLEGRP</sequence>
<dbReference type="Gene3D" id="3.40.50.1000">
    <property type="entry name" value="HAD superfamily/HAD-like"/>
    <property type="match status" value="1"/>
</dbReference>
<protein>
    <submittedName>
        <fullName evidence="1">Hydrolase</fullName>
    </submittedName>
</protein>
<dbReference type="InterPro" id="IPR023214">
    <property type="entry name" value="HAD_sf"/>
</dbReference>
<dbReference type="SUPFAM" id="SSF56784">
    <property type="entry name" value="HAD-like"/>
    <property type="match status" value="1"/>
</dbReference>
<dbReference type="GO" id="GO:0005829">
    <property type="term" value="C:cytosol"/>
    <property type="evidence" value="ECO:0007669"/>
    <property type="project" value="TreeGrafter"/>
</dbReference>
<dbReference type="Proteomes" id="UP000321306">
    <property type="component" value="Unassembled WGS sequence"/>
</dbReference>
<dbReference type="PANTHER" id="PTHR10000:SF8">
    <property type="entry name" value="HAD SUPERFAMILY HYDROLASE-LIKE, TYPE 3"/>
    <property type="match status" value="1"/>
</dbReference>
<dbReference type="RefSeq" id="WP_146884873.1">
    <property type="nucleotide sequence ID" value="NZ_BJXB01000011.1"/>
</dbReference>
<accession>A0A511N298</accession>
<organism evidence="1 2">
    <name type="scientific">Deinococcus cellulosilyticus (strain DSM 18568 / NBRC 106333 / KACC 11606 / 5516J-15)</name>
    <dbReference type="NCBI Taxonomy" id="1223518"/>
    <lineage>
        <taxon>Bacteria</taxon>
        <taxon>Thermotogati</taxon>
        <taxon>Deinococcota</taxon>
        <taxon>Deinococci</taxon>
        <taxon>Deinococcales</taxon>
        <taxon>Deinococcaceae</taxon>
        <taxon>Deinococcus</taxon>
    </lineage>
</organism>
<dbReference type="GO" id="GO:0000287">
    <property type="term" value="F:magnesium ion binding"/>
    <property type="evidence" value="ECO:0007669"/>
    <property type="project" value="TreeGrafter"/>
</dbReference>
<proteinExistence type="predicted"/>
<dbReference type="Pfam" id="PF08282">
    <property type="entry name" value="Hydrolase_3"/>
    <property type="match status" value="2"/>
</dbReference>
<dbReference type="PANTHER" id="PTHR10000">
    <property type="entry name" value="PHOSPHOSERINE PHOSPHATASE"/>
    <property type="match status" value="1"/>
</dbReference>
<dbReference type="GO" id="GO:0016791">
    <property type="term" value="F:phosphatase activity"/>
    <property type="evidence" value="ECO:0007669"/>
    <property type="project" value="TreeGrafter"/>
</dbReference>